<dbReference type="AlphaFoldDB" id="A0A9D1G0U3"/>
<comment type="caution">
    <text evidence="2">The sequence shown here is derived from an EMBL/GenBank/DDBJ whole genome shotgun (WGS) entry which is preliminary data.</text>
</comment>
<name>A0A9D1G0U3_9FIRM</name>
<evidence type="ECO:0000313" key="2">
    <source>
        <dbReference type="EMBL" id="HIS93171.1"/>
    </source>
</evidence>
<evidence type="ECO:0000259" key="1">
    <source>
        <dbReference type="Pfam" id="PF04909"/>
    </source>
</evidence>
<feature type="domain" description="Amidohydrolase-related" evidence="1">
    <location>
        <begin position="114"/>
        <end position="313"/>
    </location>
</feature>
<organism evidence="2 3">
    <name type="scientific">Candidatus Alectryocaccomicrobium excrementavium</name>
    <dbReference type="NCBI Taxonomy" id="2840668"/>
    <lineage>
        <taxon>Bacteria</taxon>
        <taxon>Bacillati</taxon>
        <taxon>Bacillota</taxon>
        <taxon>Clostridia</taxon>
        <taxon>Candidatus Alectryocaccomicrobium</taxon>
    </lineage>
</organism>
<dbReference type="SUPFAM" id="SSF51556">
    <property type="entry name" value="Metallo-dependent hydrolases"/>
    <property type="match status" value="1"/>
</dbReference>
<protein>
    <submittedName>
        <fullName evidence="2">Amidohydrolase family protein</fullName>
    </submittedName>
</protein>
<accession>A0A9D1G0U3</accession>
<gene>
    <name evidence="2" type="ORF">IAA84_09175</name>
</gene>
<reference evidence="2" key="2">
    <citation type="journal article" date="2021" name="PeerJ">
        <title>Extensive microbial diversity within the chicken gut microbiome revealed by metagenomics and culture.</title>
        <authorList>
            <person name="Gilroy R."/>
            <person name="Ravi A."/>
            <person name="Getino M."/>
            <person name="Pursley I."/>
            <person name="Horton D.L."/>
            <person name="Alikhan N.F."/>
            <person name="Baker D."/>
            <person name="Gharbi K."/>
            <person name="Hall N."/>
            <person name="Watson M."/>
            <person name="Adriaenssens E.M."/>
            <person name="Foster-Nyarko E."/>
            <person name="Jarju S."/>
            <person name="Secka A."/>
            <person name="Antonio M."/>
            <person name="Oren A."/>
            <person name="Chaudhuri R.R."/>
            <person name="La Ragione R."/>
            <person name="Hildebrand F."/>
            <person name="Pallen M.J."/>
        </authorList>
    </citation>
    <scope>NUCLEOTIDE SEQUENCE</scope>
    <source>
        <strain evidence="2">13766</strain>
    </source>
</reference>
<dbReference type="GO" id="GO:0016787">
    <property type="term" value="F:hydrolase activity"/>
    <property type="evidence" value="ECO:0007669"/>
    <property type="project" value="InterPro"/>
</dbReference>
<dbReference type="InterPro" id="IPR006680">
    <property type="entry name" value="Amidohydro-rel"/>
</dbReference>
<reference evidence="2" key="1">
    <citation type="submission" date="2020-10" db="EMBL/GenBank/DDBJ databases">
        <authorList>
            <person name="Gilroy R."/>
        </authorList>
    </citation>
    <scope>NUCLEOTIDE SEQUENCE</scope>
    <source>
        <strain evidence="2">13766</strain>
    </source>
</reference>
<dbReference type="EMBL" id="DVJN01000185">
    <property type="protein sequence ID" value="HIS93171.1"/>
    <property type="molecule type" value="Genomic_DNA"/>
</dbReference>
<dbReference type="Gene3D" id="3.20.20.140">
    <property type="entry name" value="Metal-dependent hydrolases"/>
    <property type="match status" value="1"/>
</dbReference>
<dbReference type="InterPro" id="IPR032466">
    <property type="entry name" value="Metal_Hydrolase"/>
</dbReference>
<proteinExistence type="predicted"/>
<sequence length="316" mass="35483">MDSPYRIQEADRQAAEEYRGFLPARIFDAHTHIYLREATPLEEVLHPGYTAFVRSKCSYEEYCHDMAVMLPGVEKIRLNMMPMPDPILNDRANGLLCRANAHVMEQQRLHPDSVASVYILPENSAQEIFDLASHPGVRGLKPYFYATGRWQGEEFEIPDFLPESAWEVSAHLRIPIILHIKKQNLADGANFSYIERMARRYPAARLVLAHCARAGSWEQIRAIERLKDGGNIWFDLSSCASPGAIIACILKSGGKRVVWGSDYAVSMYRGGGDAPVFLGIGNLRAFCTAARQLCLDRSAIEDLFYNNACALFGVEP</sequence>
<dbReference type="Proteomes" id="UP000824140">
    <property type="component" value="Unassembled WGS sequence"/>
</dbReference>
<evidence type="ECO:0000313" key="3">
    <source>
        <dbReference type="Proteomes" id="UP000824140"/>
    </source>
</evidence>
<dbReference type="Pfam" id="PF04909">
    <property type="entry name" value="Amidohydro_2"/>
    <property type="match status" value="1"/>
</dbReference>